<protein>
    <submittedName>
        <fullName evidence="1">Uncharacterized protein</fullName>
    </submittedName>
</protein>
<name>A0A0C2YGZ2_HEBCY</name>
<sequence length="79" mass="8873">METPEVIHLFNSSDSELGLDDEELPLGVLNYHPNPPPLANNMPYDFGPNPYSPAISHEIRSLMESSRSRKSSRLHLNSI</sequence>
<dbReference type="EMBL" id="KN831768">
    <property type="protein sequence ID" value="KIM48968.1"/>
    <property type="molecule type" value="Genomic_DNA"/>
</dbReference>
<proteinExistence type="predicted"/>
<reference evidence="1 2" key="1">
    <citation type="submission" date="2014-04" db="EMBL/GenBank/DDBJ databases">
        <authorList>
            <consortium name="DOE Joint Genome Institute"/>
            <person name="Kuo A."/>
            <person name="Gay G."/>
            <person name="Dore J."/>
            <person name="Kohler A."/>
            <person name="Nagy L.G."/>
            <person name="Floudas D."/>
            <person name="Copeland A."/>
            <person name="Barry K.W."/>
            <person name="Cichocki N."/>
            <person name="Veneault-Fourrey C."/>
            <person name="LaButti K."/>
            <person name="Lindquist E.A."/>
            <person name="Lipzen A."/>
            <person name="Lundell T."/>
            <person name="Morin E."/>
            <person name="Murat C."/>
            <person name="Sun H."/>
            <person name="Tunlid A."/>
            <person name="Henrissat B."/>
            <person name="Grigoriev I.V."/>
            <person name="Hibbett D.S."/>
            <person name="Martin F."/>
            <person name="Nordberg H.P."/>
            <person name="Cantor M.N."/>
            <person name="Hua S.X."/>
        </authorList>
    </citation>
    <scope>NUCLEOTIDE SEQUENCE [LARGE SCALE GENOMIC DNA]</scope>
    <source>
        <strain evidence="2">h7</strain>
    </source>
</reference>
<keyword evidence="2" id="KW-1185">Reference proteome</keyword>
<gene>
    <name evidence="1" type="ORF">M413DRAFT_21269</name>
</gene>
<accession>A0A0C2YGZ2</accession>
<organism evidence="1 2">
    <name type="scientific">Hebeloma cylindrosporum</name>
    <dbReference type="NCBI Taxonomy" id="76867"/>
    <lineage>
        <taxon>Eukaryota</taxon>
        <taxon>Fungi</taxon>
        <taxon>Dikarya</taxon>
        <taxon>Basidiomycota</taxon>
        <taxon>Agaricomycotina</taxon>
        <taxon>Agaricomycetes</taxon>
        <taxon>Agaricomycetidae</taxon>
        <taxon>Agaricales</taxon>
        <taxon>Agaricineae</taxon>
        <taxon>Hymenogastraceae</taxon>
        <taxon>Hebeloma</taxon>
    </lineage>
</organism>
<evidence type="ECO:0000313" key="2">
    <source>
        <dbReference type="Proteomes" id="UP000053424"/>
    </source>
</evidence>
<reference evidence="2" key="2">
    <citation type="submission" date="2015-01" db="EMBL/GenBank/DDBJ databases">
        <title>Evolutionary Origins and Diversification of the Mycorrhizal Mutualists.</title>
        <authorList>
            <consortium name="DOE Joint Genome Institute"/>
            <consortium name="Mycorrhizal Genomics Consortium"/>
            <person name="Kohler A."/>
            <person name="Kuo A."/>
            <person name="Nagy L.G."/>
            <person name="Floudas D."/>
            <person name="Copeland A."/>
            <person name="Barry K.W."/>
            <person name="Cichocki N."/>
            <person name="Veneault-Fourrey C."/>
            <person name="LaButti K."/>
            <person name="Lindquist E.A."/>
            <person name="Lipzen A."/>
            <person name="Lundell T."/>
            <person name="Morin E."/>
            <person name="Murat C."/>
            <person name="Riley R."/>
            <person name="Ohm R."/>
            <person name="Sun H."/>
            <person name="Tunlid A."/>
            <person name="Henrissat B."/>
            <person name="Grigoriev I.V."/>
            <person name="Hibbett D.S."/>
            <person name="Martin F."/>
        </authorList>
    </citation>
    <scope>NUCLEOTIDE SEQUENCE [LARGE SCALE GENOMIC DNA]</scope>
    <source>
        <strain evidence="2">h7</strain>
    </source>
</reference>
<dbReference type="AlphaFoldDB" id="A0A0C2YGZ2"/>
<evidence type="ECO:0000313" key="1">
    <source>
        <dbReference type="EMBL" id="KIM48968.1"/>
    </source>
</evidence>
<dbReference type="Proteomes" id="UP000053424">
    <property type="component" value="Unassembled WGS sequence"/>
</dbReference>
<dbReference type="HOGENOM" id="CLU_2606287_0_0_1"/>